<evidence type="ECO:0000313" key="3">
    <source>
        <dbReference type="Proteomes" id="UP000066480"/>
    </source>
</evidence>
<gene>
    <name evidence="2" type="ORF">VV02_05840</name>
</gene>
<dbReference type="OrthoDB" id="63519at2"/>
<feature type="domain" description="AB hydrolase-1" evidence="1">
    <location>
        <begin position="44"/>
        <end position="265"/>
    </location>
</feature>
<evidence type="ECO:0000259" key="1">
    <source>
        <dbReference type="Pfam" id="PF12697"/>
    </source>
</evidence>
<dbReference type="Proteomes" id="UP000066480">
    <property type="component" value="Chromosome"/>
</dbReference>
<dbReference type="SUPFAM" id="SSF53474">
    <property type="entry name" value="alpha/beta-Hydrolases"/>
    <property type="match status" value="1"/>
</dbReference>
<dbReference type="Gene3D" id="3.40.50.1820">
    <property type="entry name" value="alpha/beta hydrolase"/>
    <property type="match status" value="1"/>
</dbReference>
<reference evidence="2 3" key="1">
    <citation type="submission" date="2015-03" db="EMBL/GenBank/DDBJ databases">
        <title>Luteipulveratus halotolerans sp. nov., a novel actinobacterium (Dermacoccaceae) from Sarawak, Malaysia.</title>
        <authorList>
            <person name="Juboi H."/>
            <person name="Basik A."/>
            <person name="Shamsul S.S."/>
            <person name="Arnold P."/>
            <person name="Schmitt E.K."/>
            <person name="Sanglier J.-J."/>
            <person name="Yeo T."/>
        </authorList>
    </citation>
    <scope>NUCLEOTIDE SEQUENCE [LARGE SCALE GENOMIC DNA]</scope>
    <source>
        <strain evidence="2 3">MN07-A0370</strain>
    </source>
</reference>
<dbReference type="InterPro" id="IPR000073">
    <property type="entry name" value="AB_hydrolase_1"/>
</dbReference>
<evidence type="ECO:0000313" key="2">
    <source>
        <dbReference type="EMBL" id="AKU15498.1"/>
    </source>
</evidence>
<dbReference type="InterPro" id="IPR029058">
    <property type="entry name" value="AB_hydrolase_fold"/>
</dbReference>
<dbReference type="STRING" id="571913.VV02_05840"/>
<protein>
    <recommendedName>
        <fullName evidence="1">AB hydrolase-1 domain-containing protein</fullName>
    </recommendedName>
</protein>
<dbReference type="AlphaFoldDB" id="A0A0K1JFY6"/>
<organism evidence="2 3">
    <name type="scientific">Luteipulveratus mongoliensis</name>
    <dbReference type="NCBI Taxonomy" id="571913"/>
    <lineage>
        <taxon>Bacteria</taxon>
        <taxon>Bacillati</taxon>
        <taxon>Actinomycetota</taxon>
        <taxon>Actinomycetes</taxon>
        <taxon>Micrococcales</taxon>
        <taxon>Dermacoccaceae</taxon>
        <taxon>Luteipulveratus</taxon>
    </lineage>
</organism>
<proteinExistence type="predicted"/>
<name>A0A0K1JFY6_9MICO</name>
<accession>A0A0K1JFY6</accession>
<sequence>MTAIPATLPRRADRYPRPVRLDAGEATLSGVVAEPVDQPLRGLIVAIHGAGMDARYFDAPSAAEASLLGLAPRLGFAALAIDRPGHGATSGGQFVDRSIEGQAHALGQAISAYRERADIGAGVCLLGHSFGGKVAVTLAYQGDADLVGLDISGCGFHYRGGTLQHLDGRRMSRLGWGPPSYYPEGTFTAMRGATSDFDAGEVAQAQDWPYAFERVAAQVRVPVRMTFAEREPWWRSDSDELAAIERAFVRAPSVEISTQPYAGHNLSLGLAARSYHLAAVAFFERCLLARQLHRTRP</sequence>
<dbReference type="EMBL" id="CP011112">
    <property type="protein sequence ID" value="AKU15498.1"/>
    <property type="molecule type" value="Genomic_DNA"/>
</dbReference>
<dbReference type="KEGG" id="lmoi:VV02_05840"/>
<dbReference type="Pfam" id="PF12697">
    <property type="entry name" value="Abhydrolase_6"/>
    <property type="match status" value="1"/>
</dbReference>
<keyword evidence="3" id="KW-1185">Reference proteome</keyword>
<dbReference type="GO" id="GO:0003824">
    <property type="term" value="F:catalytic activity"/>
    <property type="evidence" value="ECO:0007669"/>
    <property type="project" value="UniProtKB-ARBA"/>
</dbReference>
<dbReference type="RefSeq" id="WP_052590404.1">
    <property type="nucleotide sequence ID" value="NZ_CP011112.1"/>
</dbReference>